<dbReference type="HOGENOM" id="CLU_029036_2_0_4"/>
<feature type="transmembrane region" description="Helical" evidence="7">
    <location>
        <begin position="423"/>
        <end position="442"/>
    </location>
</feature>
<feature type="transmembrane region" description="Helical" evidence="7">
    <location>
        <begin position="315"/>
        <end position="341"/>
    </location>
</feature>
<feature type="transmembrane region" description="Helical" evidence="7">
    <location>
        <begin position="160"/>
        <end position="182"/>
    </location>
</feature>
<dbReference type="InterPro" id="IPR000515">
    <property type="entry name" value="MetI-like"/>
</dbReference>
<feature type="transmembrane region" description="Helical" evidence="7">
    <location>
        <begin position="32"/>
        <end position="54"/>
    </location>
</feature>
<dbReference type="PANTHER" id="PTHR30043:SF1">
    <property type="entry name" value="ABC TRANSPORT SYSTEM PERMEASE PROTEIN P69"/>
    <property type="match status" value="1"/>
</dbReference>
<sequence>MNGLTLFLSFFPPVLTPSYLLALVEPVMETIGMAVGAIFIAFCVSIPLGVAAGLRLSGARTLLSALAAWRAIPDLTLAILCVILFGIGPGAGLLAIALYYTAIVSKMFADILRTAPKGPLDALGATGASRLQIAMYGLLPLKRADLMTYGAYEFESALRASIVVGAVGGGGLGSELVGSLAALDLPRVTTLILVLVTMIAVLDQVAFWLRKHPRWLLALIPAGLVALTAYSPHMIALGHAIEVFGQMFPPEMTARGWTQLPQQIWETIWMAAAGTSGAIIAAIIAGTCSARNIAPIWLAWPVRRMMEFLRTVPEVVWGLVLIAVAGVGPTAGAWALGIHSAGCLARLFAESLENAAPAPQLALASTGASRLAVSAYATFPLALGPLAAHSLFRFEWNLRMATVMGLIGAGGIGQALYNAQQLFFYQQMMAYILITWGLVALIDNASEALRCRYKLSQAIT</sequence>
<evidence type="ECO:0000256" key="6">
    <source>
        <dbReference type="ARBA" id="ARBA00023136"/>
    </source>
</evidence>
<feature type="transmembrane region" description="Helical" evidence="7">
    <location>
        <begin position="75"/>
        <end position="102"/>
    </location>
</feature>
<dbReference type="Pfam" id="PF00528">
    <property type="entry name" value="BPD_transp_1"/>
    <property type="match status" value="2"/>
</dbReference>
<dbReference type="InterPro" id="IPR035906">
    <property type="entry name" value="MetI-like_sf"/>
</dbReference>
<feature type="transmembrane region" description="Helical" evidence="7">
    <location>
        <begin position="268"/>
        <end position="294"/>
    </location>
</feature>
<geneLocation type="plasmid" evidence="9 10">
    <name>pBVIE02</name>
</geneLocation>
<evidence type="ECO:0000313" key="10">
    <source>
        <dbReference type="Proteomes" id="UP000002287"/>
    </source>
</evidence>
<evidence type="ECO:0000256" key="5">
    <source>
        <dbReference type="ARBA" id="ARBA00022989"/>
    </source>
</evidence>
<reference evidence="9 10" key="1">
    <citation type="submission" date="2007-03" db="EMBL/GenBank/DDBJ databases">
        <title>Complete sequence of plasmid pBVIE02 of Burkholderia vietnamiensis G4.</title>
        <authorList>
            <consortium name="US DOE Joint Genome Institute"/>
            <person name="Copeland A."/>
            <person name="Lucas S."/>
            <person name="Lapidus A."/>
            <person name="Barry K."/>
            <person name="Detter J.C."/>
            <person name="Glavina del Rio T."/>
            <person name="Hammon N."/>
            <person name="Israni S."/>
            <person name="Dalin E."/>
            <person name="Tice H."/>
            <person name="Pitluck S."/>
            <person name="Chain P."/>
            <person name="Malfatti S."/>
            <person name="Shin M."/>
            <person name="Vergez L."/>
            <person name="Schmutz J."/>
            <person name="Larimer F."/>
            <person name="Land M."/>
            <person name="Hauser L."/>
            <person name="Kyrpides N."/>
            <person name="Tiedje J."/>
            <person name="Richardson P."/>
        </authorList>
    </citation>
    <scope>NUCLEOTIDE SEQUENCE [LARGE SCALE GENOMIC DNA]</scope>
    <source>
        <strain evidence="10">G4 / LMG 22486</strain>
        <plasmid evidence="9 10">pBVIE02</plasmid>
    </source>
</reference>
<evidence type="ECO:0000256" key="3">
    <source>
        <dbReference type="ARBA" id="ARBA00022475"/>
    </source>
</evidence>
<evidence type="ECO:0000256" key="1">
    <source>
        <dbReference type="ARBA" id="ARBA00004651"/>
    </source>
</evidence>
<feature type="transmembrane region" description="Helical" evidence="7">
    <location>
        <begin position="188"/>
        <end position="209"/>
    </location>
</feature>
<gene>
    <name evidence="9" type="ordered locus">Bcep1808_7213</name>
</gene>
<evidence type="ECO:0000256" key="7">
    <source>
        <dbReference type="RuleBase" id="RU363032"/>
    </source>
</evidence>
<keyword evidence="9" id="KW-0614">Plasmid</keyword>
<name>A4JUZ0_BURVG</name>
<feature type="transmembrane region" description="Helical" evidence="7">
    <location>
        <begin position="216"/>
        <end position="241"/>
    </location>
</feature>
<comment type="subcellular location">
    <subcellularLocation>
        <location evidence="1 7">Cell membrane</location>
        <topology evidence="1 7">Multi-pass membrane protein</topology>
    </subcellularLocation>
</comment>
<dbReference type="AlphaFoldDB" id="A4JUZ0"/>
<dbReference type="Proteomes" id="UP000002287">
    <property type="component" value="Plasmid pBVIE02"/>
</dbReference>
<organism evidence="9 10">
    <name type="scientific">Burkholderia vietnamiensis (strain G4 / LMG 22486)</name>
    <name type="common">Burkholderia cepacia (strain R1808)</name>
    <dbReference type="NCBI Taxonomy" id="269482"/>
    <lineage>
        <taxon>Bacteria</taxon>
        <taxon>Pseudomonadati</taxon>
        <taxon>Pseudomonadota</taxon>
        <taxon>Betaproteobacteria</taxon>
        <taxon>Burkholderiales</taxon>
        <taxon>Burkholderiaceae</taxon>
        <taxon>Burkholderia</taxon>
        <taxon>Burkholderia cepacia complex</taxon>
    </lineage>
</organism>
<keyword evidence="2 7" id="KW-0813">Transport</keyword>
<protein>
    <submittedName>
        <fullName evidence="9">Phosphonate ABC transporter, inner membrane subunit</fullName>
    </submittedName>
</protein>
<dbReference type="EMBL" id="CP000618">
    <property type="protein sequence ID" value="ABO60093.1"/>
    <property type="molecule type" value="Genomic_DNA"/>
</dbReference>
<accession>A4JUZ0</accession>
<keyword evidence="3" id="KW-1003">Cell membrane</keyword>
<feature type="transmembrane region" description="Helical" evidence="7">
    <location>
        <begin position="396"/>
        <end position="417"/>
    </location>
</feature>
<comment type="similarity">
    <text evidence="7">Belongs to the binding-protein-dependent transport system permease family.</text>
</comment>
<evidence type="ECO:0000259" key="8">
    <source>
        <dbReference type="PROSITE" id="PS50928"/>
    </source>
</evidence>
<dbReference type="PROSITE" id="PS50928">
    <property type="entry name" value="ABC_TM1"/>
    <property type="match status" value="2"/>
</dbReference>
<keyword evidence="4 7" id="KW-0812">Transmembrane</keyword>
<dbReference type="GO" id="GO:0055085">
    <property type="term" value="P:transmembrane transport"/>
    <property type="evidence" value="ECO:0007669"/>
    <property type="project" value="InterPro"/>
</dbReference>
<evidence type="ECO:0000256" key="2">
    <source>
        <dbReference type="ARBA" id="ARBA00022448"/>
    </source>
</evidence>
<dbReference type="GO" id="GO:0005886">
    <property type="term" value="C:plasma membrane"/>
    <property type="evidence" value="ECO:0007669"/>
    <property type="project" value="UniProtKB-SubCell"/>
</dbReference>
<dbReference type="Gene3D" id="1.10.3720.10">
    <property type="entry name" value="MetI-like"/>
    <property type="match status" value="2"/>
</dbReference>
<evidence type="ECO:0000256" key="4">
    <source>
        <dbReference type="ARBA" id="ARBA00022692"/>
    </source>
</evidence>
<dbReference type="PANTHER" id="PTHR30043">
    <property type="entry name" value="PHOSPHONATES TRANSPORT SYSTEM PERMEASE PROTEIN"/>
    <property type="match status" value="1"/>
</dbReference>
<dbReference type="SUPFAM" id="SSF161098">
    <property type="entry name" value="MetI-like"/>
    <property type="match status" value="2"/>
</dbReference>
<feature type="domain" description="ABC transmembrane type-1" evidence="8">
    <location>
        <begin position="27"/>
        <end position="206"/>
    </location>
</feature>
<evidence type="ECO:0000313" key="9">
    <source>
        <dbReference type="EMBL" id="ABO60093.1"/>
    </source>
</evidence>
<feature type="domain" description="ABC transmembrane type-1" evidence="8">
    <location>
        <begin position="264"/>
        <end position="446"/>
    </location>
</feature>
<dbReference type="CDD" id="cd06261">
    <property type="entry name" value="TM_PBP2"/>
    <property type="match status" value="2"/>
</dbReference>
<keyword evidence="6 7" id="KW-0472">Membrane</keyword>
<proteinExistence type="inferred from homology"/>
<keyword evidence="5 7" id="KW-1133">Transmembrane helix</keyword>
<feature type="transmembrane region" description="Helical" evidence="7">
    <location>
        <begin position="361"/>
        <end position="384"/>
    </location>
</feature>
<dbReference type="KEGG" id="bvi:Bcep1808_7213"/>